<sequence length="224" mass="25879">MATQQQASESPPWKRTRIVPRSDSSPDNNPECFDNSFNFFYINFYNIRGLRDLIFNLWNTTSPLLNLIFFSSSKQFSEANDSSPFSVLSYFLCSYFRSKAGCCVYVRNDLTCSRAHAHESSQISTIWLRHNSHSLTKFIGAVYFSLNSSNVEHILSLYSFAKISILGDFNVRHQLWLSSPFTDHPGELDFNFAILHDLEQLVQHHTRIPDRFGDMPNILDIFLT</sequence>
<proteinExistence type="predicted"/>
<organism evidence="2 3">
    <name type="scientific">Portunus trituberculatus</name>
    <name type="common">Swimming crab</name>
    <name type="synonym">Neptunus trituberculatus</name>
    <dbReference type="NCBI Taxonomy" id="210409"/>
    <lineage>
        <taxon>Eukaryota</taxon>
        <taxon>Metazoa</taxon>
        <taxon>Ecdysozoa</taxon>
        <taxon>Arthropoda</taxon>
        <taxon>Crustacea</taxon>
        <taxon>Multicrustacea</taxon>
        <taxon>Malacostraca</taxon>
        <taxon>Eumalacostraca</taxon>
        <taxon>Eucarida</taxon>
        <taxon>Decapoda</taxon>
        <taxon>Pleocyemata</taxon>
        <taxon>Brachyura</taxon>
        <taxon>Eubrachyura</taxon>
        <taxon>Portunoidea</taxon>
        <taxon>Portunidae</taxon>
        <taxon>Portuninae</taxon>
        <taxon>Portunus</taxon>
    </lineage>
</organism>
<evidence type="ECO:0000313" key="3">
    <source>
        <dbReference type="Proteomes" id="UP000324222"/>
    </source>
</evidence>
<gene>
    <name evidence="2" type="ORF">E2C01_056913</name>
</gene>
<dbReference type="InterPro" id="IPR036691">
    <property type="entry name" value="Endo/exonu/phosph_ase_sf"/>
</dbReference>
<dbReference type="EMBL" id="VSRR010020090">
    <property type="protein sequence ID" value="MPC62823.1"/>
    <property type="molecule type" value="Genomic_DNA"/>
</dbReference>
<dbReference type="Gene3D" id="3.60.10.10">
    <property type="entry name" value="Endonuclease/exonuclease/phosphatase"/>
    <property type="match status" value="1"/>
</dbReference>
<accession>A0A5B7GYP1</accession>
<dbReference type="AlphaFoldDB" id="A0A5B7GYP1"/>
<comment type="caution">
    <text evidence="2">The sequence shown here is derived from an EMBL/GenBank/DDBJ whole genome shotgun (WGS) entry which is preliminary data.</text>
</comment>
<dbReference type="Proteomes" id="UP000324222">
    <property type="component" value="Unassembled WGS sequence"/>
</dbReference>
<evidence type="ECO:0008006" key="4">
    <source>
        <dbReference type="Google" id="ProtNLM"/>
    </source>
</evidence>
<reference evidence="2 3" key="1">
    <citation type="submission" date="2019-05" db="EMBL/GenBank/DDBJ databases">
        <title>Another draft genome of Portunus trituberculatus and its Hox gene families provides insights of decapod evolution.</title>
        <authorList>
            <person name="Jeong J.-H."/>
            <person name="Song I."/>
            <person name="Kim S."/>
            <person name="Choi T."/>
            <person name="Kim D."/>
            <person name="Ryu S."/>
            <person name="Kim W."/>
        </authorList>
    </citation>
    <scope>NUCLEOTIDE SEQUENCE [LARGE SCALE GENOMIC DNA]</scope>
    <source>
        <tissue evidence="2">Muscle</tissue>
    </source>
</reference>
<feature type="region of interest" description="Disordered" evidence="1">
    <location>
        <begin position="1"/>
        <end position="29"/>
    </location>
</feature>
<keyword evidence="3" id="KW-1185">Reference proteome</keyword>
<protein>
    <recommendedName>
        <fullName evidence="4">Endonuclease/exonuclease/phosphatase domain-containing protein</fullName>
    </recommendedName>
</protein>
<dbReference type="SUPFAM" id="SSF56219">
    <property type="entry name" value="DNase I-like"/>
    <property type="match status" value="1"/>
</dbReference>
<evidence type="ECO:0000313" key="2">
    <source>
        <dbReference type="EMBL" id="MPC62823.1"/>
    </source>
</evidence>
<name>A0A5B7GYP1_PORTR</name>
<evidence type="ECO:0000256" key="1">
    <source>
        <dbReference type="SAM" id="MobiDB-lite"/>
    </source>
</evidence>